<name>A0A397A1E9_APHAT</name>
<evidence type="ECO:0000313" key="3">
    <source>
        <dbReference type="EMBL" id="RHX99200.1"/>
    </source>
</evidence>
<evidence type="ECO:0000256" key="1">
    <source>
        <dbReference type="ARBA" id="ARBA00023125"/>
    </source>
</evidence>
<dbReference type="InterPro" id="IPR009057">
    <property type="entry name" value="Homeodomain-like_sf"/>
</dbReference>
<accession>A0A397A1E9</accession>
<protein>
    <recommendedName>
        <fullName evidence="2">HTH CENPB-type domain-containing protein</fullName>
    </recommendedName>
</protein>
<dbReference type="VEuPathDB" id="FungiDB:H257_13015"/>
<evidence type="ECO:0000259" key="2">
    <source>
        <dbReference type="PROSITE" id="PS51253"/>
    </source>
</evidence>
<sequence>MSTLNAPRKRGEGKRLTDTERLQILGLFSAPVFANTAPSNRRVAKQYGISESAIRALRLKEAKIIERTNGKSKAQLDCTRRYATAAFPELETQLHAWLINMRRQKVSIPPNVVRHKAKSIANSFDPPLQFEASPGWLENYHRRSSVGITILHGEGGEVDKEDPELLAGLAVLSNIVATYPEHCVYNMDETGLFYRTLPRKTLLAPDESPVSTRGRKVPKDRVSLILCANSDGTHKIPITLVGKANEPLCVRGTSWPVHYFSQKKAWVDREVCEAWCRAVFVPSVRSFTSEKVLLFLDNAPGHFCDMEIDGVRIAFLPPNCTAWRQPMDLGVIAATKKRYRYLLLTRALSFYEKTCEEQDAIREQAALLRAGVAGVDYGKPAHVLDAALLIKEACDSVTANSIANSFRKANLRSSYRCTEEVEVDDNYDLLSLVPRIGGLTEDELDEYVECDDRRSIDYITSVMSELGL</sequence>
<dbReference type="SUPFAM" id="SSF46689">
    <property type="entry name" value="Homeodomain-like"/>
    <property type="match status" value="1"/>
</dbReference>
<dbReference type="Pfam" id="PF03184">
    <property type="entry name" value="DDE_1"/>
    <property type="match status" value="1"/>
</dbReference>
<feature type="domain" description="HTH CENPB-type" evidence="2">
    <location>
        <begin position="78"/>
        <end position="150"/>
    </location>
</feature>
<evidence type="ECO:0000313" key="4">
    <source>
        <dbReference type="Proteomes" id="UP000265427"/>
    </source>
</evidence>
<reference evidence="3 4" key="1">
    <citation type="submission" date="2018-08" db="EMBL/GenBank/DDBJ databases">
        <title>Aphanomyces genome sequencing and annotation.</title>
        <authorList>
            <person name="Minardi D."/>
            <person name="Oidtmann B."/>
            <person name="Van Der Giezen M."/>
            <person name="Studholme D.J."/>
        </authorList>
    </citation>
    <scope>NUCLEOTIDE SEQUENCE [LARGE SCALE GENOMIC DNA]</scope>
    <source>
        <strain evidence="3 4">Kv</strain>
    </source>
</reference>
<dbReference type="InterPro" id="IPR004875">
    <property type="entry name" value="DDE_SF_endonuclease_dom"/>
</dbReference>
<dbReference type="PROSITE" id="PS51253">
    <property type="entry name" value="HTH_CENPB"/>
    <property type="match status" value="1"/>
</dbReference>
<dbReference type="PANTHER" id="PTHR19303">
    <property type="entry name" value="TRANSPOSON"/>
    <property type="match status" value="1"/>
</dbReference>
<dbReference type="GO" id="GO:0005634">
    <property type="term" value="C:nucleus"/>
    <property type="evidence" value="ECO:0007669"/>
    <property type="project" value="TreeGrafter"/>
</dbReference>
<keyword evidence="1" id="KW-0238">DNA-binding</keyword>
<dbReference type="Pfam" id="PF03221">
    <property type="entry name" value="HTH_Tnp_Tc5"/>
    <property type="match status" value="1"/>
</dbReference>
<gene>
    <name evidence="3" type="ORF">DYB36_004239</name>
</gene>
<dbReference type="PANTHER" id="PTHR19303:SF73">
    <property type="entry name" value="PROTEIN PDC2"/>
    <property type="match status" value="1"/>
</dbReference>
<dbReference type="Proteomes" id="UP000265427">
    <property type="component" value="Unassembled WGS sequence"/>
</dbReference>
<dbReference type="InterPro" id="IPR006600">
    <property type="entry name" value="HTH_CenpB_DNA-bd_dom"/>
</dbReference>
<comment type="caution">
    <text evidence="3">The sequence shown here is derived from an EMBL/GenBank/DDBJ whole genome shotgun (WGS) entry which is preliminary data.</text>
</comment>
<dbReference type="EMBL" id="QUSZ01009358">
    <property type="protein sequence ID" value="RHX99200.1"/>
    <property type="molecule type" value="Genomic_DNA"/>
</dbReference>
<dbReference type="InterPro" id="IPR050863">
    <property type="entry name" value="CenT-Element_Derived"/>
</dbReference>
<proteinExistence type="predicted"/>
<dbReference type="Gene3D" id="1.10.10.60">
    <property type="entry name" value="Homeodomain-like"/>
    <property type="match status" value="1"/>
</dbReference>
<dbReference type="AlphaFoldDB" id="A0A397A1E9"/>
<dbReference type="GO" id="GO:0003677">
    <property type="term" value="F:DNA binding"/>
    <property type="evidence" value="ECO:0007669"/>
    <property type="project" value="UniProtKB-KW"/>
</dbReference>
<organism evidence="3 4">
    <name type="scientific">Aphanomyces astaci</name>
    <name type="common">Crayfish plague agent</name>
    <dbReference type="NCBI Taxonomy" id="112090"/>
    <lineage>
        <taxon>Eukaryota</taxon>
        <taxon>Sar</taxon>
        <taxon>Stramenopiles</taxon>
        <taxon>Oomycota</taxon>
        <taxon>Saprolegniomycetes</taxon>
        <taxon>Saprolegniales</taxon>
        <taxon>Verrucalvaceae</taxon>
        <taxon>Aphanomyces</taxon>
    </lineage>
</organism>